<dbReference type="EMBL" id="CP108222">
    <property type="protein sequence ID" value="WTT23762.1"/>
    <property type="molecule type" value="Genomic_DNA"/>
</dbReference>
<evidence type="ECO:0000259" key="2">
    <source>
        <dbReference type="Pfam" id="PF00198"/>
    </source>
</evidence>
<dbReference type="GO" id="GO:0016746">
    <property type="term" value="F:acyltransferase activity"/>
    <property type="evidence" value="ECO:0007669"/>
    <property type="project" value="InterPro"/>
</dbReference>
<dbReference type="InterPro" id="IPR001078">
    <property type="entry name" value="2-oxoacid_DH_actylTfrase"/>
</dbReference>
<evidence type="ECO:0000256" key="1">
    <source>
        <dbReference type="SAM" id="MobiDB-lite"/>
    </source>
</evidence>
<dbReference type="SUPFAM" id="SSF52777">
    <property type="entry name" value="CoA-dependent acyltransferases"/>
    <property type="match status" value="1"/>
</dbReference>
<gene>
    <name evidence="3" type="ORF">OHA22_39885</name>
</gene>
<feature type="region of interest" description="Disordered" evidence="1">
    <location>
        <begin position="221"/>
        <end position="261"/>
    </location>
</feature>
<dbReference type="AlphaFoldDB" id="A0AAU2AG75"/>
<feature type="compositionally biased region" description="Basic and acidic residues" evidence="1">
    <location>
        <begin position="247"/>
        <end position="261"/>
    </location>
</feature>
<dbReference type="Pfam" id="PF00198">
    <property type="entry name" value="2-oxoacid_dh"/>
    <property type="match status" value="1"/>
</dbReference>
<proteinExistence type="predicted"/>
<name>A0AAU2AG75_9ACTN</name>
<reference evidence="3" key="1">
    <citation type="submission" date="2022-10" db="EMBL/GenBank/DDBJ databases">
        <title>The complete genomes of actinobacterial strains from the NBC collection.</title>
        <authorList>
            <person name="Joergensen T.S."/>
            <person name="Alvarez Arevalo M."/>
            <person name="Sterndorff E.B."/>
            <person name="Faurdal D."/>
            <person name="Vuksanovic O."/>
            <person name="Mourched A.-S."/>
            <person name="Charusanti P."/>
            <person name="Shaw S."/>
            <person name="Blin K."/>
            <person name="Weber T."/>
        </authorList>
    </citation>
    <scope>NUCLEOTIDE SEQUENCE</scope>
    <source>
        <strain evidence="3">NBC_00093</strain>
    </source>
</reference>
<evidence type="ECO:0000313" key="3">
    <source>
        <dbReference type="EMBL" id="WTT23762.1"/>
    </source>
</evidence>
<dbReference type="InterPro" id="IPR023213">
    <property type="entry name" value="CAT-like_dom_sf"/>
</dbReference>
<protein>
    <submittedName>
        <fullName evidence="3">2-oxo acid dehydrogenase subunit E2</fullName>
    </submittedName>
</protein>
<accession>A0AAU2AG75</accession>
<dbReference type="Gene3D" id="3.30.559.10">
    <property type="entry name" value="Chloramphenicol acetyltransferase-like domain"/>
    <property type="match status" value="1"/>
</dbReference>
<feature type="domain" description="2-oxoacid dehydrogenase acyltransferase catalytic" evidence="2">
    <location>
        <begin position="140"/>
        <end position="217"/>
    </location>
</feature>
<organism evidence="3">
    <name type="scientific">Streptomyces sp. NBC_00093</name>
    <dbReference type="NCBI Taxonomy" id="2975649"/>
    <lineage>
        <taxon>Bacteria</taxon>
        <taxon>Bacillati</taxon>
        <taxon>Actinomycetota</taxon>
        <taxon>Actinomycetes</taxon>
        <taxon>Kitasatosporales</taxon>
        <taxon>Streptomycetaceae</taxon>
        <taxon>Streptomyces</taxon>
    </lineage>
</organism>
<sequence length="261" mass="28012">MTHALAHRAAADRHYSTVTYVLHAAGRVLARHPEANAVLAPGHRRRPRIVRFTEVTGKLALDATVPGGDRIVLSALVPALESASLADIQDRVDRYRNAPAPAALPEFARVRTLARLPAWLGRIAFAAALRDPRRRPSLLGTVSVSSLGHRPVDGFHSTGGSALTLTCGRTAPRPVVRDDGRIEAAPLMRLGLTFDHRVLDGATAADVLADLKSALESEWANTAHRPHGRSHTVAPSAQGGDGPPVTRRGEPTPRQERRTHA</sequence>